<feature type="region of interest" description="Disordered" evidence="1">
    <location>
        <begin position="11"/>
        <end position="47"/>
    </location>
</feature>
<comment type="caution">
    <text evidence="2">The sequence shown here is derived from an EMBL/GenBank/DDBJ whole genome shotgun (WGS) entry which is preliminary data.</text>
</comment>
<name>A0ABR2F6X5_9ROSI</name>
<evidence type="ECO:0000256" key="1">
    <source>
        <dbReference type="SAM" id="MobiDB-lite"/>
    </source>
</evidence>
<evidence type="ECO:0008006" key="4">
    <source>
        <dbReference type="Google" id="ProtNLM"/>
    </source>
</evidence>
<dbReference type="EMBL" id="JBBPBM010000008">
    <property type="protein sequence ID" value="KAK8572738.1"/>
    <property type="molecule type" value="Genomic_DNA"/>
</dbReference>
<accession>A0ABR2F6X5</accession>
<reference evidence="2 3" key="1">
    <citation type="journal article" date="2024" name="G3 (Bethesda)">
        <title>Genome assembly of Hibiscus sabdariffa L. provides insights into metabolisms of medicinal natural products.</title>
        <authorList>
            <person name="Kim T."/>
        </authorList>
    </citation>
    <scope>NUCLEOTIDE SEQUENCE [LARGE SCALE GENOMIC DNA]</scope>
    <source>
        <strain evidence="2">TK-2024</strain>
        <tissue evidence="2">Old leaves</tissue>
    </source>
</reference>
<keyword evidence="3" id="KW-1185">Reference proteome</keyword>
<dbReference type="Proteomes" id="UP001472677">
    <property type="component" value="Unassembled WGS sequence"/>
</dbReference>
<protein>
    <recommendedName>
        <fullName evidence="4">BED-type domain-containing protein</fullName>
    </recommendedName>
</protein>
<gene>
    <name evidence="2" type="ORF">V6N12_028783</name>
</gene>
<organism evidence="2 3">
    <name type="scientific">Hibiscus sabdariffa</name>
    <name type="common">roselle</name>
    <dbReference type="NCBI Taxonomy" id="183260"/>
    <lineage>
        <taxon>Eukaryota</taxon>
        <taxon>Viridiplantae</taxon>
        <taxon>Streptophyta</taxon>
        <taxon>Embryophyta</taxon>
        <taxon>Tracheophyta</taxon>
        <taxon>Spermatophyta</taxon>
        <taxon>Magnoliopsida</taxon>
        <taxon>eudicotyledons</taxon>
        <taxon>Gunneridae</taxon>
        <taxon>Pentapetalae</taxon>
        <taxon>rosids</taxon>
        <taxon>malvids</taxon>
        <taxon>Malvales</taxon>
        <taxon>Malvaceae</taxon>
        <taxon>Malvoideae</taxon>
        <taxon>Hibiscus</taxon>
    </lineage>
</organism>
<proteinExistence type="predicted"/>
<evidence type="ECO:0000313" key="2">
    <source>
        <dbReference type="EMBL" id="KAK8572738.1"/>
    </source>
</evidence>
<sequence length="89" mass="10185">MNIDGEIETIGDEIEELDKETPPSIDTRGTTREDNSDALQSGPFKRARQSEVWKDLGKHEMIDNQWKVRCLHCKELLNVLNSGSTTHYI</sequence>
<evidence type="ECO:0000313" key="3">
    <source>
        <dbReference type="Proteomes" id="UP001472677"/>
    </source>
</evidence>